<keyword evidence="4" id="KW-1185">Reference proteome</keyword>
<dbReference type="Proteomes" id="UP001497444">
    <property type="component" value="Unassembled WGS sequence"/>
</dbReference>
<evidence type="ECO:0000313" key="3">
    <source>
        <dbReference type="EMBL" id="CAK9254238.1"/>
    </source>
</evidence>
<feature type="region of interest" description="Disordered" evidence="1">
    <location>
        <begin position="120"/>
        <end position="142"/>
    </location>
</feature>
<feature type="region of interest" description="Disordered" evidence="1">
    <location>
        <begin position="446"/>
        <end position="471"/>
    </location>
</feature>
<feature type="compositionally biased region" description="Polar residues" evidence="1">
    <location>
        <begin position="239"/>
        <end position="251"/>
    </location>
</feature>
<feature type="compositionally biased region" description="Acidic residues" evidence="1">
    <location>
        <begin position="454"/>
        <end position="464"/>
    </location>
</feature>
<sequence>MSLCFMAFLFTGLESPNLAGDLRDSMEDVTPELMKHNALGSLKNIKVDVAGFTGLQLSGKAAGIQLSVMEEVRKSLKEHTQASIKKLEVHDMCLTWQKVSDTDLKPLMEKLVDSFAELPSPFSSSSSSSSSSSDKNSPSPHEFPEAQLLFIATENSTCKPLSQAPPSAAVSSTPFLLLRIPLDIETLKKLVEQHQAATLKPANGKDLKNQSQAPNPDSKDSSSSVCKFPGVPSDGSFKPPQQSSKVVTDQDCQSLKVPPILQPDGVNSSCYLKTSAELQSPGSAAQCDEPQLQNLQLPKMQAQQELDINQDPDEDQHHDVVILELQDFEHMDEWRPWVEEEDGDQKDTGLEFLFPAYVKYQVYVSESEEEEEEDHDKRETVVLKPPVKVAEMVPTRHKKAGTSHGSQLESSLRFRARKGGLKKSLPCIGVADLFKRAKQAVSFTDEAQTNHTYEDDDDDDEDEISPSLKSWEIQDGKETSQLLSKKHKLRAKAVKLPIRKFTRTPQSSKHCIGTTTKPTTLDSCSEEEETGILHNMIPSSCGSTTFTCPRELLEVYKSMKDRSRTYRFNRSSTCVIPKETSFGGSALTDAQQIRQILRASHKTFASLSTFELLRLEFD</sequence>
<feature type="region of interest" description="Disordered" evidence="1">
    <location>
        <begin position="198"/>
        <end position="251"/>
    </location>
</feature>
<accession>A0ABP0VIH5</accession>
<evidence type="ECO:0000256" key="1">
    <source>
        <dbReference type="SAM" id="MobiDB-lite"/>
    </source>
</evidence>
<feature type="signal peptide" evidence="2">
    <location>
        <begin position="1"/>
        <end position="19"/>
    </location>
</feature>
<name>A0ABP0VIH5_9BRYO</name>
<comment type="caution">
    <text evidence="3">The sequence shown here is derived from an EMBL/GenBank/DDBJ whole genome shotgun (WGS) entry which is preliminary data.</text>
</comment>
<feature type="compositionally biased region" description="Polar residues" evidence="1">
    <location>
        <begin position="209"/>
        <end position="225"/>
    </location>
</feature>
<feature type="compositionally biased region" description="Low complexity" evidence="1">
    <location>
        <begin position="120"/>
        <end position="140"/>
    </location>
</feature>
<dbReference type="EMBL" id="CAXAQS010000999">
    <property type="protein sequence ID" value="CAK9254238.1"/>
    <property type="molecule type" value="Genomic_DNA"/>
</dbReference>
<protein>
    <submittedName>
        <fullName evidence="3">Uncharacterized protein</fullName>
    </submittedName>
</protein>
<feature type="chain" id="PRO_5046020831" evidence="2">
    <location>
        <begin position="20"/>
        <end position="618"/>
    </location>
</feature>
<organism evidence="3 4">
    <name type="scientific">Sphagnum jensenii</name>
    <dbReference type="NCBI Taxonomy" id="128206"/>
    <lineage>
        <taxon>Eukaryota</taxon>
        <taxon>Viridiplantae</taxon>
        <taxon>Streptophyta</taxon>
        <taxon>Embryophyta</taxon>
        <taxon>Bryophyta</taxon>
        <taxon>Sphagnophytina</taxon>
        <taxon>Sphagnopsida</taxon>
        <taxon>Sphagnales</taxon>
        <taxon>Sphagnaceae</taxon>
        <taxon>Sphagnum</taxon>
    </lineage>
</organism>
<gene>
    <name evidence="3" type="ORF">CSSPJE1EN1_LOCUS29616</name>
</gene>
<proteinExistence type="predicted"/>
<reference evidence="3" key="1">
    <citation type="submission" date="2024-02" db="EMBL/GenBank/DDBJ databases">
        <authorList>
            <consortium name="ELIXIR-Norway"/>
            <consortium name="Elixir Norway"/>
        </authorList>
    </citation>
    <scope>NUCLEOTIDE SEQUENCE</scope>
</reference>
<evidence type="ECO:0000256" key="2">
    <source>
        <dbReference type="SAM" id="SignalP"/>
    </source>
</evidence>
<keyword evidence="2" id="KW-0732">Signal</keyword>
<evidence type="ECO:0000313" key="4">
    <source>
        <dbReference type="Proteomes" id="UP001497444"/>
    </source>
</evidence>